<evidence type="ECO:0000313" key="6">
    <source>
        <dbReference type="Proteomes" id="UP001224775"/>
    </source>
</evidence>
<evidence type="ECO:0000256" key="1">
    <source>
        <dbReference type="ARBA" id="ARBA00006753"/>
    </source>
</evidence>
<reference evidence="5" key="1">
    <citation type="submission" date="2023-06" db="EMBL/GenBank/DDBJ databases">
        <title>Survivors Of The Sea: Transcriptome response of Skeletonema marinoi to long-term dormancy.</title>
        <authorList>
            <person name="Pinder M.I.M."/>
            <person name="Kourtchenko O."/>
            <person name="Robertson E.K."/>
            <person name="Larsson T."/>
            <person name="Maumus F."/>
            <person name="Osuna-Cruz C.M."/>
            <person name="Vancaester E."/>
            <person name="Stenow R."/>
            <person name="Vandepoele K."/>
            <person name="Ploug H."/>
            <person name="Bruchert V."/>
            <person name="Godhe A."/>
            <person name="Topel M."/>
        </authorList>
    </citation>
    <scope>NUCLEOTIDE SEQUENCE</scope>
    <source>
        <strain evidence="5">R05AC</strain>
    </source>
</reference>
<evidence type="ECO:0000256" key="2">
    <source>
        <dbReference type="ARBA" id="ARBA00013213"/>
    </source>
</evidence>
<comment type="similarity">
    <text evidence="1">Belongs to the homoserine dehydrogenase family.</text>
</comment>
<evidence type="ECO:0000259" key="4">
    <source>
        <dbReference type="Pfam" id="PF00742"/>
    </source>
</evidence>
<name>A0AAD9DIW0_9STRA</name>
<dbReference type="Gene3D" id="3.40.50.720">
    <property type="entry name" value="NAD(P)-binding Rossmann-like Domain"/>
    <property type="match status" value="1"/>
</dbReference>
<evidence type="ECO:0000256" key="3">
    <source>
        <dbReference type="ARBA" id="ARBA00023002"/>
    </source>
</evidence>
<dbReference type="GO" id="GO:0009088">
    <property type="term" value="P:threonine biosynthetic process"/>
    <property type="evidence" value="ECO:0007669"/>
    <property type="project" value="TreeGrafter"/>
</dbReference>
<dbReference type="InterPro" id="IPR001342">
    <property type="entry name" value="HDH_cat"/>
</dbReference>
<dbReference type="Gene3D" id="3.30.360.10">
    <property type="entry name" value="Dihydrodipicolinate Reductase, domain 2"/>
    <property type="match status" value="1"/>
</dbReference>
<dbReference type="PANTHER" id="PTHR43331">
    <property type="entry name" value="HOMOSERINE DEHYDROGENASE"/>
    <property type="match status" value="1"/>
</dbReference>
<dbReference type="Pfam" id="PF00742">
    <property type="entry name" value="Homoserine_dh"/>
    <property type="match status" value="1"/>
</dbReference>
<dbReference type="SUPFAM" id="SSF55347">
    <property type="entry name" value="Glyceraldehyde-3-phosphate dehydrogenase-like, C-terminal domain"/>
    <property type="match status" value="1"/>
</dbReference>
<feature type="domain" description="Homoserine dehydrogenase catalytic" evidence="4">
    <location>
        <begin position="209"/>
        <end position="419"/>
    </location>
</feature>
<dbReference type="PANTHER" id="PTHR43331:SF1">
    <property type="entry name" value="HOMOSERINE DEHYDROGENASE"/>
    <property type="match status" value="1"/>
</dbReference>
<protein>
    <recommendedName>
        <fullName evidence="2">homoserine dehydrogenase</fullName>
        <ecNumber evidence="2">1.1.1.3</ecNumber>
    </recommendedName>
</protein>
<proteinExistence type="inferred from homology"/>
<dbReference type="InterPro" id="IPR036291">
    <property type="entry name" value="NAD(P)-bd_dom_sf"/>
</dbReference>
<dbReference type="EMBL" id="JATAAI010000002">
    <property type="protein sequence ID" value="KAK1747794.1"/>
    <property type="molecule type" value="Genomic_DNA"/>
</dbReference>
<sequence>MKEISLVLLGFGSANRTLAQMLLDKSEKDNSCRQCLRVVAPGGTSTSELVPWKVVCIITRRHGRVCVPHSSKSEINVEEALERIGAGGILDATLVRNTNEATTSTAHSTTTDDTIKLLNELGKTQTANIVVEAIPSNPKSDGEPAISFIRTALQAGMHVASANKCPLTHTRNDKETYFELQGIAKRNGKIYLHESAVMDGVPIFSFWDNLPGVTCTKIRGLLNSTSTMILSRIEGNIDKVVESDGKVEHVGETFEEALEAAKKVGIVEEDESLDIDGWDAAMKLRALCVFLSSSGNLSLPEDHDVIVPPLEAIPRDSISQIDPELICTEFRASRKKVRSVASAELVDLPSDPAIGRHHPVKSWKMSVENEFLSQSDPLYNLNGSSASVQFSTDVMGPISVVSQDPTLMDTAYGLFADVVRIASQSINNT</sequence>
<keyword evidence="6" id="KW-1185">Reference proteome</keyword>
<dbReference type="Proteomes" id="UP001224775">
    <property type="component" value="Unassembled WGS sequence"/>
</dbReference>
<gene>
    <name evidence="5" type="ORF">QTG54_001757</name>
</gene>
<comment type="caution">
    <text evidence="5">The sequence shown here is derived from an EMBL/GenBank/DDBJ whole genome shotgun (WGS) entry which is preliminary data.</text>
</comment>
<accession>A0AAD9DIW0</accession>
<dbReference type="EC" id="1.1.1.3" evidence="2"/>
<organism evidence="5 6">
    <name type="scientific">Skeletonema marinoi</name>
    <dbReference type="NCBI Taxonomy" id="267567"/>
    <lineage>
        <taxon>Eukaryota</taxon>
        <taxon>Sar</taxon>
        <taxon>Stramenopiles</taxon>
        <taxon>Ochrophyta</taxon>
        <taxon>Bacillariophyta</taxon>
        <taxon>Coscinodiscophyceae</taxon>
        <taxon>Thalassiosirophycidae</taxon>
        <taxon>Thalassiosirales</taxon>
        <taxon>Skeletonemataceae</taxon>
        <taxon>Skeletonema</taxon>
        <taxon>Skeletonema marinoi-dohrnii complex</taxon>
    </lineage>
</organism>
<dbReference type="SUPFAM" id="SSF51735">
    <property type="entry name" value="NAD(P)-binding Rossmann-fold domains"/>
    <property type="match status" value="1"/>
</dbReference>
<dbReference type="GO" id="GO:0004412">
    <property type="term" value="F:homoserine dehydrogenase activity"/>
    <property type="evidence" value="ECO:0007669"/>
    <property type="project" value="UniProtKB-EC"/>
</dbReference>
<dbReference type="AlphaFoldDB" id="A0AAD9DIW0"/>
<evidence type="ECO:0000313" key="5">
    <source>
        <dbReference type="EMBL" id="KAK1747794.1"/>
    </source>
</evidence>
<keyword evidence="3 5" id="KW-0560">Oxidoreductase</keyword>